<reference evidence="1 2" key="1">
    <citation type="submission" date="2024-01" db="EMBL/GenBank/DDBJ databases">
        <title>Genome assemblies of Stephania.</title>
        <authorList>
            <person name="Yang L."/>
        </authorList>
    </citation>
    <scope>NUCLEOTIDE SEQUENCE [LARGE SCALE GENOMIC DNA]</scope>
    <source>
        <strain evidence="1">JXDWG</strain>
        <tissue evidence="1">Leaf</tissue>
    </source>
</reference>
<evidence type="ECO:0000313" key="1">
    <source>
        <dbReference type="EMBL" id="KAK9140548.1"/>
    </source>
</evidence>
<comment type="caution">
    <text evidence="1">The sequence shown here is derived from an EMBL/GenBank/DDBJ whole genome shotgun (WGS) entry which is preliminary data.</text>
</comment>
<proteinExistence type="predicted"/>
<dbReference type="EMBL" id="JBBNAG010000004">
    <property type="protein sequence ID" value="KAK9140548.1"/>
    <property type="molecule type" value="Genomic_DNA"/>
</dbReference>
<gene>
    <name evidence="1" type="ORF">Scep_010229</name>
</gene>
<keyword evidence="2" id="KW-1185">Reference proteome</keyword>
<sequence>MEVTRDVRPCVVEPHICDCAGVKSPSHSAEVSKAKAILMALQHCSTYDTIIEILSDTQLLIQAISTTSSSEPDIDHILHDIHYVLQDLPPNARVNAELDADWSSLLIAYGGA</sequence>
<protein>
    <submittedName>
        <fullName evidence="1">Uncharacterized protein</fullName>
    </submittedName>
</protein>
<evidence type="ECO:0000313" key="2">
    <source>
        <dbReference type="Proteomes" id="UP001419268"/>
    </source>
</evidence>
<dbReference type="AlphaFoldDB" id="A0AAP0JUM1"/>
<name>A0AAP0JUM1_9MAGN</name>
<organism evidence="1 2">
    <name type="scientific">Stephania cephalantha</name>
    <dbReference type="NCBI Taxonomy" id="152367"/>
    <lineage>
        <taxon>Eukaryota</taxon>
        <taxon>Viridiplantae</taxon>
        <taxon>Streptophyta</taxon>
        <taxon>Embryophyta</taxon>
        <taxon>Tracheophyta</taxon>
        <taxon>Spermatophyta</taxon>
        <taxon>Magnoliopsida</taxon>
        <taxon>Ranunculales</taxon>
        <taxon>Menispermaceae</taxon>
        <taxon>Menispermoideae</taxon>
        <taxon>Cissampelideae</taxon>
        <taxon>Stephania</taxon>
    </lineage>
</organism>
<dbReference type="Proteomes" id="UP001419268">
    <property type="component" value="Unassembled WGS sequence"/>
</dbReference>
<accession>A0AAP0JUM1</accession>